<dbReference type="Pfam" id="PF26133">
    <property type="entry name" value="DUF8039"/>
    <property type="match status" value="1"/>
</dbReference>
<protein>
    <recommendedName>
        <fullName evidence="5">Transposase Tnp1/En/Spm-like domain-containing protein</fullName>
    </recommendedName>
</protein>
<dbReference type="EMBL" id="CAMAPF010000017">
    <property type="protein sequence ID" value="CAH9070270.1"/>
    <property type="molecule type" value="Genomic_DNA"/>
</dbReference>
<evidence type="ECO:0000313" key="3">
    <source>
        <dbReference type="EMBL" id="CAH9070270.1"/>
    </source>
</evidence>
<sequence length="229" mass="25442">MLCMKQAVGKTIAWPVDKVVRQITQNSENEDNTSLNMGTNMSHIRCTIFNWAGKDEIVAQGYWISSDPKMIVNGIPLGPKAMIVWIDDIIKPECFLWRPTLDMTSIKDVSGTKIAWPSDKVVLENISNHINLQSANKSSSSQSINNSKKKCNLLDISGSGKIVAEGHWSSSDPNQLVHFVPLGPNAMRVWVDMPRIPDALLWRPTSELECIEDAVGTTIAWPSNKVVML</sequence>
<dbReference type="AlphaFoldDB" id="A0AAV0C6X9"/>
<gene>
    <name evidence="3" type="ORF">CEPIT_LOCUS3371</name>
</gene>
<dbReference type="InterPro" id="IPR058352">
    <property type="entry name" value="DUF8039"/>
</dbReference>
<keyword evidence="4" id="KW-1185">Reference proteome</keyword>
<dbReference type="Proteomes" id="UP001152523">
    <property type="component" value="Unassembled WGS sequence"/>
</dbReference>
<feature type="domain" description="DUF8039" evidence="2">
    <location>
        <begin position="143"/>
        <end position="227"/>
    </location>
</feature>
<proteinExistence type="predicted"/>
<organism evidence="3 4">
    <name type="scientific">Cuscuta epithymum</name>
    <dbReference type="NCBI Taxonomy" id="186058"/>
    <lineage>
        <taxon>Eukaryota</taxon>
        <taxon>Viridiplantae</taxon>
        <taxon>Streptophyta</taxon>
        <taxon>Embryophyta</taxon>
        <taxon>Tracheophyta</taxon>
        <taxon>Spermatophyta</taxon>
        <taxon>Magnoliopsida</taxon>
        <taxon>eudicotyledons</taxon>
        <taxon>Gunneridae</taxon>
        <taxon>Pentapetalae</taxon>
        <taxon>asterids</taxon>
        <taxon>lamiids</taxon>
        <taxon>Solanales</taxon>
        <taxon>Convolvulaceae</taxon>
        <taxon>Cuscuteae</taxon>
        <taxon>Cuscuta</taxon>
        <taxon>Cuscuta subgen. Cuscuta</taxon>
    </lineage>
</organism>
<evidence type="ECO:0008006" key="5">
    <source>
        <dbReference type="Google" id="ProtNLM"/>
    </source>
</evidence>
<name>A0AAV0C6X9_9ASTE</name>
<dbReference type="InterPro" id="IPR004264">
    <property type="entry name" value="Transposase_23"/>
</dbReference>
<accession>A0AAV0C6X9</accession>
<evidence type="ECO:0000259" key="1">
    <source>
        <dbReference type="Pfam" id="PF03017"/>
    </source>
</evidence>
<feature type="domain" description="Transposase Tnp1/En/Spm-like" evidence="1">
    <location>
        <begin position="49"/>
        <end position="108"/>
    </location>
</feature>
<reference evidence="3" key="1">
    <citation type="submission" date="2022-07" db="EMBL/GenBank/DDBJ databases">
        <authorList>
            <person name="Macas J."/>
            <person name="Novak P."/>
            <person name="Neumann P."/>
        </authorList>
    </citation>
    <scope>NUCLEOTIDE SEQUENCE</scope>
</reference>
<evidence type="ECO:0000259" key="2">
    <source>
        <dbReference type="Pfam" id="PF26133"/>
    </source>
</evidence>
<comment type="caution">
    <text evidence="3">The sequence shown here is derived from an EMBL/GenBank/DDBJ whole genome shotgun (WGS) entry which is preliminary data.</text>
</comment>
<evidence type="ECO:0000313" key="4">
    <source>
        <dbReference type="Proteomes" id="UP001152523"/>
    </source>
</evidence>
<dbReference type="Pfam" id="PF03017">
    <property type="entry name" value="Transposase_23"/>
    <property type="match status" value="1"/>
</dbReference>